<dbReference type="InterPro" id="IPR058192">
    <property type="entry name" value="WHD_ROQ1-like"/>
</dbReference>
<dbReference type="SUPFAM" id="SSF52540">
    <property type="entry name" value="P-loop containing nucleoside triphosphate hydrolases"/>
    <property type="match status" value="1"/>
</dbReference>
<dbReference type="InterPro" id="IPR044974">
    <property type="entry name" value="Disease_R_plants"/>
</dbReference>
<dbReference type="Gene3D" id="3.40.50.300">
    <property type="entry name" value="P-loop containing nucleotide triphosphate hydrolases"/>
    <property type="match status" value="1"/>
</dbReference>
<dbReference type="SMART" id="SM00255">
    <property type="entry name" value="TIR"/>
    <property type="match status" value="1"/>
</dbReference>
<sequence length="758" mass="86823">MDLLTNIRPSSSSSTCRWRHDVFLSFRGEDTRFGFTSHLYQALCDKGFNTFIDDNLHRGEEISKELLETIESSMISIVVLSKNYASSTWCLEELVKIVECRKKNGQLVLPVFYKVDPSEVRKQDRDFGVALVKHEENFKNNMDKVQSWRTTLNEVGCLSGWHYDNVGLESKFIQGIIEKISSAKLKRTRLFVAKYPVRVKPCAKAVELLLNESNDVQMVGIHGLGGIGKTTIAKAVYNRNVDRFEGSCFLEDVRENSGTKKGIIRLQEKLLSEILWDKHLKVDSVSKGINVIKERLHNKRFLLILDDVDQSKQIENLLGKCDWFASGSRVIITTRDEHLLATLGNLCTTYEVKELDEHEALQLFQKHAFPGNKLDKDYSELANQVIHYAQGLPLALKIIGSDLCGRTKAEWKRAIDKYENIPNKDIQEILKVSYDGLEEIEQDIFLDIACFFKGWYKHHVVDTLNACDLYPDFGIPRLVKKCLITVDEHGVLSMHDLVQQMGREVVRQESPQILGKRSRLWSYEDAYKVLTGNTFVEHTGILPNRECQGARSDILADDEGSGSEDEGLWIGNFIMILSCQELRFLSGSIIKVLKIPYHFGLVTKFRKWLSVLLLNRRIILTEFGFTSMFLQLLLNDSNPAERNHFEVTYEIRFHGPKPRNPKLVKRWGIRVECICPPLEFSIPNAIHDDDDDGCDINYLSELPFYGSDYLEAEEYQPPQVLDVTLMNVSWLVGPIAKLLNAFCCLEIFPERVNEALRP</sequence>
<dbReference type="PRINTS" id="PR00364">
    <property type="entry name" value="DISEASERSIST"/>
</dbReference>
<dbReference type="GO" id="GO:0007165">
    <property type="term" value="P:signal transduction"/>
    <property type="evidence" value="ECO:0007669"/>
    <property type="project" value="InterPro"/>
</dbReference>
<dbReference type="Pfam" id="PF00931">
    <property type="entry name" value="NB-ARC"/>
    <property type="match status" value="1"/>
</dbReference>
<proteinExistence type="predicted"/>
<dbReference type="GO" id="GO:0061809">
    <property type="term" value="F:NAD+ nucleosidase activity, cyclic ADP-ribose generating"/>
    <property type="evidence" value="ECO:0007669"/>
    <property type="project" value="UniProtKB-EC"/>
</dbReference>
<dbReference type="Gene3D" id="1.10.8.430">
    <property type="entry name" value="Helical domain of apoptotic protease-activating factors"/>
    <property type="match status" value="1"/>
</dbReference>
<keyword evidence="6" id="KW-0520">NAD</keyword>
<dbReference type="EMBL" id="OIVN01000591">
    <property type="protein sequence ID" value="SPC82625.1"/>
    <property type="molecule type" value="Genomic_DNA"/>
</dbReference>
<evidence type="ECO:0000256" key="3">
    <source>
        <dbReference type="ARBA" id="ARBA00022737"/>
    </source>
</evidence>
<dbReference type="PANTHER" id="PTHR11017">
    <property type="entry name" value="LEUCINE-RICH REPEAT-CONTAINING PROTEIN"/>
    <property type="match status" value="1"/>
</dbReference>
<dbReference type="InterPro" id="IPR002182">
    <property type="entry name" value="NB-ARC"/>
</dbReference>
<dbReference type="GO" id="GO:0006952">
    <property type="term" value="P:defense response"/>
    <property type="evidence" value="ECO:0007669"/>
    <property type="project" value="UniProtKB-KW"/>
</dbReference>
<evidence type="ECO:0000256" key="2">
    <source>
        <dbReference type="ARBA" id="ARBA00022614"/>
    </source>
</evidence>
<dbReference type="Gene3D" id="3.40.50.10140">
    <property type="entry name" value="Toll/interleukin-1 receptor homology (TIR) domain"/>
    <property type="match status" value="1"/>
</dbReference>
<evidence type="ECO:0000313" key="9">
    <source>
        <dbReference type="EMBL" id="SPC82625.1"/>
    </source>
</evidence>
<keyword evidence="2" id="KW-0433">Leucine-rich repeat</keyword>
<dbReference type="InterPro" id="IPR035897">
    <property type="entry name" value="Toll_tir_struct_dom_sf"/>
</dbReference>
<dbReference type="InterPro" id="IPR042197">
    <property type="entry name" value="Apaf_helical"/>
</dbReference>
<evidence type="ECO:0000256" key="7">
    <source>
        <dbReference type="ARBA" id="ARBA00047304"/>
    </source>
</evidence>
<dbReference type="FunFam" id="3.40.50.10140:FF:000007">
    <property type="entry name" value="Disease resistance protein (TIR-NBS-LRR class)"/>
    <property type="match status" value="1"/>
</dbReference>
<dbReference type="PROSITE" id="PS50104">
    <property type="entry name" value="TIR"/>
    <property type="match status" value="1"/>
</dbReference>
<evidence type="ECO:0000256" key="5">
    <source>
        <dbReference type="ARBA" id="ARBA00022821"/>
    </source>
</evidence>
<dbReference type="EC" id="3.2.2.6" evidence="1"/>
<keyword evidence="3" id="KW-0677">Repeat</keyword>
<name>A0A2N9F695_FAGSY</name>
<dbReference type="InterPro" id="IPR000157">
    <property type="entry name" value="TIR_dom"/>
</dbReference>
<dbReference type="SUPFAM" id="SSF46785">
    <property type="entry name" value="Winged helix' DNA-binding domain"/>
    <property type="match status" value="1"/>
</dbReference>
<gene>
    <name evidence="9" type="ORF">FSB_LOCUS10507</name>
</gene>
<evidence type="ECO:0000256" key="6">
    <source>
        <dbReference type="ARBA" id="ARBA00023027"/>
    </source>
</evidence>
<evidence type="ECO:0000259" key="8">
    <source>
        <dbReference type="PROSITE" id="PS50104"/>
    </source>
</evidence>
<dbReference type="Pfam" id="PF23282">
    <property type="entry name" value="WHD_ROQ1"/>
    <property type="match status" value="1"/>
</dbReference>
<evidence type="ECO:0000256" key="4">
    <source>
        <dbReference type="ARBA" id="ARBA00022801"/>
    </source>
</evidence>
<dbReference type="PANTHER" id="PTHR11017:SF570">
    <property type="entry name" value="DISEASE RESISTANCE PROTEIN (TIR-NBS CLASS)-RELATED"/>
    <property type="match status" value="1"/>
</dbReference>
<protein>
    <recommendedName>
        <fullName evidence="1">ADP-ribosyl cyclase/cyclic ADP-ribose hydrolase</fullName>
        <ecNumber evidence="1">3.2.2.6</ecNumber>
    </recommendedName>
</protein>
<dbReference type="AlphaFoldDB" id="A0A2N9F695"/>
<comment type="catalytic activity">
    <reaction evidence="7">
        <text>NAD(+) + H2O = ADP-D-ribose + nicotinamide + H(+)</text>
        <dbReference type="Rhea" id="RHEA:16301"/>
        <dbReference type="ChEBI" id="CHEBI:15377"/>
        <dbReference type="ChEBI" id="CHEBI:15378"/>
        <dbReference type="ChEBI" id="CHEBI:17154"/>
        <dbReference type="ChEBI" id="CHEBI:57540"/>
        <dbReference type="ChEBI" id="CHEBI:57967"/>
        <dbReference type="EC" id="3.2.2.6"/>
    </reaction>
    <physiologicalReaction direction="left-to-right" evidence="7">
        <dbReference type="Rhea" id="RHEA:16302"/>
    </physiologicalReaction>
</comment>
<organism evidence="9">
    <name type="scientific">Fagus sylvatica</name>
    <name type="common">Beechnut</name>
    <dbReference type="NCBI Taxonomy" id="28930"/>
    <lineage>
        <taxon>Eukaryota</taxon>
        <taxon>Viridiplantae</taxon>
        <taxon>Streptophyta</taxon>
        <taxon>Embryophyta</taxon>
        <taxon>Tracheophyta</taxon>
        <taxon>Spermatophyta</taxon>
        <taxon>Magnoliopsida</taxon>
        <taxon>eudicotyledons</taxon>
        <taxon>Gunneridae</taxon>
        <taxon>Pentapetalae</taxon>
        <taxon>rosids</taxon>
        <taxon>fabids</taxon>
        <taxon>Fagales</taxon>
        <taxon>Fagaceae</taxon>
        <taxon>Fagus</taxon>
    </lineage>
</organism>
<dbReference type="InterPro" id="IPR027417">
    <property type="entry name" value="P-loop_NTPase"/>
</dbReference>
<keyword evidence="5" id="KW-0611">Plant defense</keyword>
<evidence type="ECO:0000256" key="1">
    <source>
        <dbReference type="ARBA" id="ARBA00011982"/>
    </source>
</evidence>
<dbReference type="GO" id="GO:0043531">
    <property type="term" value="F:ADP binding"/>
    <property type="evidence" value="ECO:0007669"/>
    <property type="project" value="InterPro"/>
</dbReference>
<dbReference type="Pfam" id="PF01582">
    <property type="entry name" value="TIR"/>
    <property type="match status" value="1"/>
</dbReference>
<dbReference type="InterPro" id="IPR036390">
    <property type="entry name" value="WH_DNA-bd_sf"/>
</dbReference>
<accession>A0A2N9F695</accession>
<dbReference type="SUPFAM" id="SSF52200">
    <property type="entry name" value="Toll/Interleukin receptor TIR domain"/>
    <property type="match status" value="1"/>
</dbReference>
<feature type="domain" description="TIR" evidence="8">
    <location>
        <begin position="18"/>
        <end position="184"/>
    </location>
</feature>
<dbReference type="FunFam" id="1.10.8.430:FF:000002">
    <property type="entry name" value="Disease resistance protein (TIR-NBS-LRR class)"/>
    <property type="match status" value="1"/>
</dbReference>
<keyword evidence="4" id="KW-0378">Hydrolase</keyword>
<reference evidence="9" key="1">
    <citation type="submission" date="2018-02" db="EMBL/GenBank/DDBJ databases">
        <authorList>
            <person name="Cohen D.B."/>
            <person name="Kent A.D."/>
        </authorList>
    </citation>
    <scope>NUCLEOTIDE SEQUENCE</scope>
</reference>